<keyword evidence="2 8" id="KW-1003">Cell membrane</keyword>
<organism evidence="11 12">
    <name type="scientific">Streptococcus canis</name>
    <dbReference type="NCBI Taxonomy" id="1329"/>
    <lineage>
        <taxon>Bacteria</taxon>
        <taxon>Bacillati</taxon>
        <taxon>Bacillota</taxon>
        <taxon>Bacilli</taxon>
        <taxon>Lactobacillales</taxon>
        <taxon>Streptococcaceae</taxon>
        <taxon>Streptococcus</taxon>
    </lineage>
</organism>
<feature type="region of interest" description="Disordered" evidence="9">
    <location>
        <begin position="322"/>
        <end position="387"/>
    </location>
</feature>
<evidence type="ECO:0000256" key="2">
    <source>
        <dbReference type="ARBA" id="ARBA00022475"/>
    </source>
</evidence>
<keyword evidence="4 8" id="KW-0812">Transmembrane</keyword>
<dbReference type="PROSITE" id="PS51779">
    <property type="entry name" value="POTRA"/>
    <property type="match status" value="1"/>
</dbReference>
<evidence type="ECO:0000259" key="10">
    <source>
        <dbReference type="PROSITE" id="PS51779"/>
    </source>
</evidence>
<name>A0AAE4Q672_STRCB</name>
<comment type="similarity">
    <text evidence="8">Belongs to the FtsQ/DivIB family. DivIB subfamily.</text>
</comment>
<dbReference type="GO" id="GO:0005886">
    <property type="term" value="C:plasma membrane"/>
    <property type="evidence" value="ECO:0007669"/>
    <property type="project" value="UniProtKB-SubCell"/>
</dbReference>
<keyword evidence="5 8" id="KW-1133">Transmembrane helix</keyword>
<evidence type="ECO:0000313" key="12">
    <source>
        <dbReference type="Proteomes" id="UP001186118"/>
    </source>
</evidence>
<comment type="function">
    <text evidence="8">Cell division protein that may be involved in stabilizing or promoting the assembly of the division complex.</text>
</comment>
<feature type="compositionally biased region" description="Polar residues" evidence="9">
    <location>
        <begin position="352"/>
        <end position="365"/>
    </location>
</feature>
<reference evidence="11" key="1">
    <citation type="submission" date="2021-04" db="EMBL/GenBank/DDBJ databases">
        <title>Draft genomes of 20 S. canis strains.</title>
        <authorList>
            <person name="Pagnossin D."/>
            <person name="Weir W."/>
            <person name="Smith A."/>
            <person name="Ure R."/>
            <person name="Oravcova K."/>
        </authorList>
    </citation>
    <scope>NUCLEOTIDE SEQUENCE</scope>
    <source>
        <strain evidence="11">284</strain>
    </source>
</reference>
<keyword evidence="3 8" id="KW-0132">Cell division</keyword>
<evidence type="ECO:0000313" key="11">
    <source>
        <dbReference type="EMBL" id="MDV5977048.1"/>
    </source>
</evidence>
<evidence type="ECO:0000256" key="5">
    <source>
        <dbReference type="ARBA" id="ARBA00022989"/>
    </source>
</evidence>
<dbReference type="PANTHER" id="PTHR37820">
    <property type="entry name" value="CELL DIVISION PROTEIN DIVIB"/>
    <property type="match status" value="1"/>
</dbReference>
<evidence type="ECO:0000256" key="8">
    <source>
        <dbReference type="HAMAP-Rule" id="MF_00912"/>
    </source>
</evidence>
<evidence type="ECO:0000256" key="4">
    <source>
        <dbReference type="ARBA" id="ARBA00022692"/>
    </source>
</evidence>
<evidence type="ECO:0000256" key="7">
    <source>
        <dbReference type="ARBA" id="ARBA00023306"/>
    </source>
</evidence>
<dbReference type="AlphaFoldDB" id="A0AAE4Q672"/>
<dbReference type="GO" id="GO:0032153">
    <property type="term" value="C:cell division site"/>
    <property type="evidence" value="ECO:0007669"/>
    <property type="project" value="UniProtKB-UniRule"/>
</dbReference>
<evidence type="ECO:0000256" key="9">
    <source>
        <dbReference type="SAM" id="MobiDB-lite"/>
    </source>
</evidence>
<dbReference type="Proteomes" id="UP001186118">
    <property type="component" value="Unassembled WGS sequence"/>
</dbReference>
<dbReference type="EMBL" id="JAGQEX010000010">
    <property type="protein sequence ID" value="MDV5977048.1"/>
    <property type="molecule type" value="Genomic_DNA"/>
</dbReference>
<dbReference type="InterPro" id="IPR034746">
    <property type="entry name" value="POTRA"/>
</dbReference>
<feature type="transmembrane region" description="Helical" evidence="8">
    <location>
        <begin position="104"/>
        <end position="124"/>
    </location>
</feature>
<dbReference type="RefSeq" id="WP_317610103.1">
    <property type="nucleotide sequence ID" value="NZ_JAGQEX010000010.1"/>
</dbReference>
<evidence type="ECO:0000256" key="3">
    <source>
        <dbReference type="ARBA" id="ARBA00022618"/>
    </source>
</evidence>
<sequence length="387" mass="43574">MAKDKEKKSDDKLVLTEWQKRNIEFLKKKKQQAEEEKKLKEKLLSDKKAQQQAQTTPEAVEFKADEKTDNQETESETTSKPKKSKKVRQPKEKSATQIAFQKSLPVLLVTLLLMAVSIFMITPYSKLKDFSVKGNHRTSLEELVKASKVKASDYWLTLLVSPHPYEQAILDTNPWVKSVTMTYHFPNHFQFNVTEFEVIAYAQLENGYQPILENGKRVETVNASELPKSFLILNLEDEQAVQDLVKQLTSLPKKLVRNIKSVSLANSKTTSDLLIIEMHDGNLVRVPQSQLTLKLPYYQKLKKNLESGSIVDMEVGIYTTTADIENQPEVPVSPEQNTSDKEGGTSTDNHEQSANQSTANAEQDQNANATESSTEASTNPSSSTPRG</sequence>
<evidence type="ECO:0000256" key="6">
    <source>
        <dbReference type="ARBA" id="ARBA00023136"/>
    </source>
</evidence>
<comment type="subcellular location">
    <subcellularLocation>
        <location evidence="8">Cell membrane</location>
        <topology evidence="8">Single-pass type II membrane protein</topology>
    </subcellularLocation>
    <subcellularLocation>
        <location evidence="1">Membrane</location>
    </subcellularLocation>
    <text evidence="8">Localizes to the division septum.</text>
</comment>
<dbReference type="Gene3D" id="3.40.50.10960">
    <property type="match status" value="1"/>
</dbReference>
<dbReference type="GO" id="GO:0043093">
    <property type="term" value="P:FtsZ-dependent cytokinesis"/>
    <property type="evidence" value="ECO:0007669"/>
    <property type="project" value="UniProtKB-UniRule"/>
</dbReference>
<comment type="caution">
    <text evidence="11">The sequence shown here is derived from an EMBL/GenBank/DDBJ whole genome shotgun (WGS) entry which is preliminary data.</text>
</comment>
<dbReference type="InterPro" id="IPR005548">
    <property type="entry name" value="Cell_div_FtsQ/DivIB_C"/>
</dbReference>
<feature type="domain" description="POTRA" evidence="10">
    <location>
        <begin position="125"/>
        <end position="196"/>
    </location>
</feature>
<gene>
    <name evidence="8" type="primary">divIB</name>
    <name evidence="11" type="ORF">KB584_06170</name>
</gene>
<proteinExistence type="inferred from homology"/>
<keyword evidence="7 8" id="KW-0131">Cell cycle</keyword>
<evidence type="ECO:0000256" key="1">
    <source>
        <dbReference type="ARBA" id="ARBA00004370"/>
    </source>
</evidence>
<feature type="compositionally biased region" description="Basic and acidic residues" evidence="9">
    <location>
        <begin position="338"/>
        <end position="351"/>
    </location>
</feature>
<dbReference type="Pfam" id="PF03799">
    <property type="entry name" value="FtsQ_DivIB_C"/>
    <property type="match status" value="1"/>
</dbReference>
<accession>A0AAE4Q672</accession>
<dbReference type="Pfam" id="PF08478">
    <property type="entry name" value="POTRA_1"/>
    <property type="match status" value="1"/>
</dbReference>
<keyword evidence="6 8" id="KW-0472">Membrane</keyword>
<feature type="compositionally biased region" description="Basic and acidic residues" evidence="9">
    <location>
        <begin position="36"/>
        <end position="49"/>
    </location>
</feature>
<dbReference type="InterPro" id="IPR050487">
    <property type="entry name" value="FtsQ_DivIB"/>
</dbReference>
<feature type="compositionally biased region" description="Basic and acidic residues" evidence="9">
    <location>
        <begin position="60"/>
        <end position="70"/>
    </location>
</feature>
<feature type="compositionally biased region" description="Low complexity" evidence="9">
    <location>
        <begin position="366"/>
        <end position="387"/>
    </location>
</feature>
<dbReference type="HAMAP" id="MF_00912">
    <property type="entry name" value="DivIB"/>
    <property type="match status" value="1"/>
</dbReference>
<dbReference type="InterPro" id="IPR013685">
    <property type="entry name" value="POTRA_FtsQ_type"/>
</dbReference>
<dbReference type="InterPro" id="IPR026580">
    <property type="entry name" value="DivIB"/>
</dbReference>
<feature type="region of interest" description="Disordered" evidence="9">
    <location>
        <begin position="36"/>
        <end position="94"/>
    </location>
</feature>
<dbReference type="PANTHER" id="PTHR37820:SF1">
    <property type="entry name" value="CELL DIVISION PROTEIN FTSQ"/>
    <property type="match status" value="1"/>
</dbReference>
<protein>
    <recommendedName>
        <fullName evidence="8">Cell division protein DivIB</fullName>
    </recommendedName>
</protein>